<dbReference type="AlphaFoldDB" id="A0A0A8ZLW3"/>
<sequence>MGVATLMVNAKKWFHGCSIQRLYTGKHCSGNDRPAA</sequence>
<evidence type="ECO:0000313" key="1">
    <source>
        <dbReference type="EMBL" id="JAD37730.1"/>
    </source>
</evidence>
<protein>
    <submittedName>
        <fullName evidence="1">Uncharacterized protein</fullName>
    </submittedName>
</protein>
<organism evidence="1">
    <name type="scientific">Arundo donax</name>
    <name type="common">Giant reed</name>
    <name type="synonym">Donax arundinaceus</name>
    <dbReference type="NCBI Taxonomy" id="35708"/>
    <lineage>
        <taxon>Eukaryota</taxon>
        <taxon>Viridiplantae</taxon>
        <taxon>Streptophyta</taxon>
        <taxon>Embryophyta</taxon>
        <taxon>Tracheophyta</taxon>
        <taxon>Spermatophyta</taxon>
        <taxon>Magnoliopsida</taxon>
        <taxon>Liliopsida</taxon>
        <taxon>Poales</taxon>
        <taxon>Poaceae</taxon>
        <taxon>PACMAD clade</taxon>
        <taxon>Arundinoideae</taxon>
        <taxon>Arundineae</taxon>
        <taxon>Arundo</taxon>
    </lineage>
</organism>
<accession>A0A0A8ZLW3</accession>
<proteinExistence type="predicted"/>
<reference evidence="1" key="1">
    <citation type="submission" date="2014-09" db="EMBL/GenBank/DDBJ databases">
        <authorList>
            <person name="Magalhaes I.L.F."/>
            <person name="Oliveira U."/>
            <person name="Santos F.R."/>
            <person name="Vidigal T.H.D.A."/>
            <person name="Brescovit A.D."/>
            <person name="Santos A.J."/>
        </authorList>
    </citation>
    <scope>NUCLEOTIDE SEQUENCE</scope>
    <source>
        <tissue evidence="1">Shoot tissue taken approximately 20 cm above the soil surface</tissue>
    </source>
</reference>
<dbReference type="EMBL" id="GBRH01260165">
    <property type="protein sequence ID" value="JAD37730.1"/>
    <property type="molecule type" value="Transcribed_RNA"/>
</dbReference>
<name>A0A0A8ZLW3_ARUDO</name>
<reference evidence="1" key="2">
    <citation type="journal article" date="2015" name="Data Brief">
        <title>Shoot transcriptome of the giant reed, Arundo donax.</title>
        <authorList>
            <person name="Barrero R.A."/>
            <person name="Guerrero F.D."/>
            <person name="Moolhuijzen P."/>
            <person name="Goolsby J.A."/>
            <person name="Tidwell J."/>
            <person name="Bellgard S.E."/>
            <person name="Bellgard M.I."/>
        </authorList>
    </citation>
    <scope>NUCLEOTIDE SEQUENCE</scope>
    <source>
        <tissue evidence="1">Shoot tissue taken approximately 20 cm above the soil surface</tissue>
    </source>
</reference>